<dbReference type="RefSeq" id="WP_115304315.1">
    <property type="nucleotide sequence ID" value="NZ_CAAAHO010000013.1"/>
</dbReference>
<gene>
    <name evidence="3" type="primary">parB_2</name>
    <name evidence="3" type="ORF">NCTC13315_03074</name>
</gene>
<dbReference type="PANTHER" id="PTHR33375:SF1">
    <property type="entry name" value="CHROMOSOME-PARTITIONING PROTEIN PARB-RELATED"/>
    <property type="match status" value="1"/>
</dbReference>
<evidence type="ECO:0000313" key="4">
    <source>
        <dbReference type="Proteomes" id="UP000254968"/>
    </source>
</evidence>
<dbReference type="InterPro" id="IPR003115">
    <property type="entry name" value="ParB_N"/>
</dbReference>
<dbReference type="SUPFAM" id="SSF110849">
    <property type="entry name" value="ParB/Sulfiredoxin"/>
    <property type="match status" value="1"/>
</dbReference>
<keyword evidence="4" id="KW-1185">Reference proteome</keyword>
<dbReference type="PANTHER" id="PTHR33375">
    <property type="entry name" value="CHROMOSOME-PARTITIONING PROTEIN PARB-RELATED"/>
    <property type="match status" value="1"/>
</dbReference>
<dbReference type="NCBIfam" id="TIGR00180">
    <property type="entry name" value="parB_part"/>
    <property type="match status" value="1"/>
</dbReference>
<dbReference type="GO" id="GO:0007059">
    <property type="term" value="P:chromosome segregation"/>
    <property type="evidence" value="ECO:0007669"/>
    <property type="project" value="TreeGrafter"/>
</dbReference>
<dbReference type="Gene3D" id="3.90.1530.30">
    <property type="match status" value="1"/>
</dbReference>
<accession>A0A378JPI6</accession>
<sequence length="295" mass="33553">MSTDFLSNIVSKMQQTQADLDLITKKTESAERVVKKDPHEIGNWEFRDRQEFELGDIEALSTSIKSKGQAQPIIIVEVNDIFRAKDNTAVKYVVIAGYRRWLACKLKNIPIDSIIRKLNFEQAISCLVSENEKEKVSDYSKGMFYYSLLQKERVTKKTLYERLGINRSVFDNFLSFAEVPKEVWEAVKDMRNVSARSSATIKSICQKGEKEKNAIISIADKIALGIGEKKITALVDKILNEKGRLAKSATRVAFSKNIFIEVKKDSLTLTARKIKSKDLETLQEKLSELLKSYIA</sequence>
<dbReference type="InterPro" id="IPR036086">
    <property type="entry name" value="ParB/Sulfiredoxin_sf"/>
</dbReference>
<dbReference type="SUPFAM" id="SSF109709">
    <property type="entry name" value="KorB DNA-binding domain-like"/>
    <property type="match status" value="1"/>
</dbReference>
<dbReference type="Gene3D" id="1.10.10.2830">
    <property type="match status" value="1"/>
</dbReference>
<dbReference type="EMBL" id="UGNV01000005">
    <property type="protein sequence ID" value="STX55704.1"/>
    <property type="molecule type" value="Genomic_DNA"/>
</dbReference>
<dbReference type="Proteomes" id="UP000254968">
    <property type="component" value="Unassembled WGS sequence"/>
</dbReference>
<dbReference type="InterPro" id="IPR037972">
    <property type="entry name" value="RepB_N"/>
</dbReference>
<dbReference type="InterPro" id="IPR004437">
    <property type="entry name" value="ParB/RepB/Spo0J"/>
</dbReference>
<dbReference type="GO" id="GO:0005694">
    <property type="term" value="C:chromosome"/>
    <property type="evidence" value="ECO:0007669"/>
    <property type="project" value="TreeGrafter"/>
</dbReference>
<dbReference type="SMART" id="SM00470">
    <property type="entry name" value="ParB"/>
    <property type="match status" value="1"/>
</dbReference>
<dbReference type="Pfam" id="PF02195">
    <property type="entry name" value="ParB_N"/>
    <property type="match status" value="1"/>
</dbReference>
<dbReference type="GO" id="GO:0003677">
    <property type="term" value="F:DNA binding"/>
    <property type="evidence" value="ECO:0007669"/>
    <property type="project" value="InterPro"/>
</dbReference>
<dbReference type="AlphaFoldDB" id="A0A378JPI6"/>
<protein>
    <submittedName>
        <fullName evidence="3">Chromosome partitioning protein parB</fullName>
    </submittedName>
</protein>
<feature type="domain" description="ParB-like N-terminal" evidence="2">
    <location>
        <begin position="34"/>
        <end position="132"/>
    </location>
</feature>
<evidence type="ECO:0000259" key="2">
    <source>
        <dbReference type="SMART" id="SM00470"/>
    </source>
</evidence>
<organism evidence="3 4">
    <name type="scientific">Legionella beliardensis</name>
    <dbReference type="NCBI Taxonomy" id="91822"/>
    <lineage>
        <taxon>Bacteria</taxon>
        <taxon>Pseudomonadati</taxon>
        <taxon>Pseudomonadota</taxon>
        <taxon>Gammaproteobacteria</taxon>
        <taxon>Legionellales</taxon>
        <taxon>Legionellaceae</taxon>
        <taxon>Legionella</taxon>
    </lineage>
</organism>
<evidence type="ECO:0000256" key="1">
    <source>
        <dbReference type="ARBA" id="ARBA00006295"/>
    </source>
</evidence>
<proteinExistence type="inferred from homology"/>
<name>A0A378JPI6_9GAMM</name>
<evidence type="ECO:0000313" key="3">
    <source>
        <dbReference type="EMBL" id="STX55704.1"/>
    </source>
</evidence>
<comment type="similarity">
    <text evidence="1">Belongs to the ParB family.</text>
</comment>
<dbReference type="InterPro" id="IPR050336">
    <property type="entry name" value="Chromosome_partition/occlusion"/>
</dbReference>
<dbReference type="OrthoDB" id="7908920at2"/>
<dbReference type="CDD" id="cd16405">
    <property type="entry name" value="RepB_like_N"/>
    <property type="match status" value="1"/>
</dbReference>
<reference evidence="3 4" key="1">
    <citation type="submission" date="2018-06" db="EMBL/GenBank/DDBJ databases">
        <authorList>
            <consortium name="Pathogen Informatics"/>
            <person name="Doyle S."/>
        </authorList>
    </citation>
    <scope>NUCLEOTIDE SEQUENCE [LARGE SCALE GENOMIC DNA]</scope>
    <source>
        <strain evidence="3 4">NCTC13315</strain>
    </source>
</reference>